<evidence type="ECO:0000256" key="2">
    <source>
        <dbReference type="ARBA" id="ARBA00022448"/>
    </source>
</evidence>
<keyword evidence="5 6" id="KW-0472">Membrane</keyword>
<feature type="transmembrane region" description="Helical" evidence="6">
    <location>
        <begin position="440"/>
        <end position="464"/>
    </location>
</feature>
<dbReference type="RefSeq" id="WP_262067700.1">
    <property type="nucleotide sequence ID" value="NZ_JAMXOC010000001.1"/>
</dbReference>
<feature type="transmembrane region" description="Helical" evidence="6">
    <location>
        <begin position="54"/>
        <end position="72"/>
    </location>
</feature>
<dbReference type="NCBIfam" id="NF037979">
    <property type="entry name" value="Na_transp"/>
    <property type="match status" value="1"/>
</dbReference>
<feature type="transmembrane region" description="Helical" evidence="6">
    <location>
        <begin position="25"/>
        <end position="42"/>
    </location>
</feature>
<name>A0ABT1EDL9_9FIRM</name>
<proteinExistence type="predicted"/>
<evidence type="ECO:0000313" key="8">
    <source>
        <dbReference type="Proteomes" id="UP001523565"/>
    </source>
</evidence>
<reference evidence="7 8" key="1">
    <citation type="journal article" date="2022" name="Genome Biol. Evol.">
        <title>Host diet, physiology and behaviors set the stage for Lachnospiraceae cladogenesis.</title>
        <authorList>
            <person name="Vera-Ponce De Leon A."/>
            <person name="Schneider M."/>
            <person name="Jahnes B.C."/>
            <person name="Sadowski V."/>
            <person name="Camuy-Velez L.A."/>
            <person name="Duan J."/>
            <person name="Sabree Z.L."/>
        </authorList>
    </citation>
    <scope>NUCLEOTIDE SEQUENCE [LARGE SCALE GENOMIC DNA]</scope>
    <source>
        <strain evidence="7 8">PAL227</strain>
    </source>
</reference>
<feature type="transmembrane region" description="Helical" evidence="6">
    <location>
        <begin position="99"/>
        <end position="123"/>
    </location>
</feature>
<sequence length="465" mass="50966">MSEITPSNTVSNSPGQASAQWNSRFGYIMVAAGAAIGLGNIWKFPYLAYRGGGGIFLLVYIIIIAIMAHPMVEMETAIGRHSKSDTVTAFEKINKKWGFVGWIANLCTMMINMYYVVVGGWVLKYAVQYIISGDFGTNSGDYFTKFTQSPVEPIVWSFILLAFVSALLVFGITNIVEKVTKVMMPLLFVLLIVCGIWALTVDEGAKEGLKYYLLPDFSKFNIKVFADAATQVLFSVGIGWGIFTTLGANISDKSNLKSDAIWVSVCDTLAAILAGFVIIPSAFAGGVDVQKGPGLVFEVMTGIFSKLPGGRFIGILFFLALAFAVISSLFSFFEIPMRTVEQKLKMGRKKAVLIVAAIIFIGNIFVSLGFGALKNISIPWPYVTGVEFYGLYDWFDCFTGYVLLPAGCLLTCIFVAKVWGFKGYEKELTQDGRDGKLSSFSKILTMVVVPIFMIIILLNVFGFIK</sequence>
<feature type="transmembrane region" description="Helical" evidence="6">
    <location>
        <begin position="312"/>
        <end position="330"/>
    </location>
</feature>
<feature type="transmembrane region" description="Helical" evidence="6">
    <location>
        <begin position="398"/>
        <end position="419"/>
    </location>
</feature>
<evidence type="ECO:0000313" key="7">
    <source>
        <dbReference type="EMBL" id="MCP1108795.1"/>
    </source>
</evidence>
<dbReference type="InterPro" id="IPR000175">
    <property type="entry name" value="Na/ntran_symport"/>
</dbReference>
<dbReference type="PRINTS" id="PR00176">
    <property type="entry name" value="NANEUSMPORT"/>
</dbReference>
<dbReference type="Pfam" id="PF00209">
    <property type="entry name" value="SNF"/>
    <property type="match status" value="2"/>
</dbReference>
<dbReference type="PANTHER" id="PTHR42948:SF1">
    <property type="entry name" value="TRANSPORTER"/>
    <property type="match status" value="1"/>
</dbReference>
<keyword evidence="8" id="KW-1185">Reference proteome</keyword>
<dbReference type="PROSITE" id="PS50267">
    <property type="entry name" value="NA_NEUROTRAN_SYMP_3"/>
    <property type="match status" value="1"/>
</dbReference>
<accession>A0ABT1EDL9</accession>
<evidence type="ECO:0000256" key="5">
    <source>
        <dbReference type="ARBA" id="ARBA00023136"/>
    </source>
</evidence>
<keyword evidence="2" id="KW-0813">Transport</keyword>
<feature type="transmembrane region" description="Helical" evidence="6">
    <location>
        <begin position="260"/>
        <end position="283"/>
    </location>
</feature>
<evidence type="ECO:0000256" key="1">
    <source>
        <dbReference type="ARBA" id="ARBA00004141"/>
    </source>
</evidence>
<dbReference type="Proteomes" id="UP001523565">
    <property type="component" value="Unassembled WGS sequence"/>
</dbReference>
<feature type="transmembrane region" description="Helical" evidence="6">
    <location>
        <begin position="182"/>
        <end position="200"/>
    </location>
</feature>
<dbReference type="SUPFAM" id="SSF161070">
    <property type="entry name" value="SNF-like"/>
    <property type="match status" value="1"/>
</dbReference>
<dbReference type="CDD" id="cd10336">
    <property type="entry name" value="SLC6sbd_Tyt1-Like"/>
    <property type="match status" value="1"/>
</dbReference>
<comment type="subcellular location">
    <subcellularLocation>
        <location evidence="1">Membrane</location>
        <topology evidence="1">Multi-pass membrane protein</topology>
    </subcellularLocation>
</comment>
<dbReference type="EMBL" id="JAMZFV010000001">
    <property type="protein sequence ID" value="MCP1108795.1"/>
    <property type="molecule type" value="Genomic_DNA"/>
</dbReference>
<evidence type="ECO:0000256" key="6">
    <source>
        <dbReference type="SAM" id="Phobius"/>
    </source>
</evidence>
<dbReference type="InterPro" id="IPR047218">
    <property type="entry name" value="YocR/YhdH-like"/>
</dbReference>
<feature type="transmembrane region" description="Helical" evidence="6">
    <location>
        <begin position="351"/>
        <end position="373"/>
    </location>
</feature>
<organism evidence="7 8">
    <name type="scientific">Ohessyouella blattaphilus</name>
    <dbReference type="NCBI Taxonomy" id="2949333"/>
    <lineage>
        <taxon>Bacteria</taxon>
        <taxon>Bacillati</taxon>
        <taxon>Bacillota</taxon>
        <taxon>Clostridia</taxon>
        <taxon>Lachnospirales</taxon>
        <taxon>Lachnospiraceae</taxon>
        <taxon>Ohessyouella</taxon>
    </lineage>
</organism>
<evidence type="ECO:0000256" key="3">
    <source>
        <dbReference type="ARBA" id="ARBA00022692"/>
    </source>
</evidence>
<comment type="caution">
    <text evidence="7">The sequence shown here is derived from an EMBL/GenBank/DDBJ whole genome shotgun (WGS) entry which is preliminary data.</text>
</comment>
<evidence type="ECO:0000256" key="4">
    <source>
        <dbReference type="ARBA" id="ARBA00022989"/>
    </source>
</evidence>
<protein>
    <submittedName>
        <fullName evidence="7">Sodium-dependent transporter</fullName>
    </submittedName>
</protein>
<keyword evidence="3 6" id="KW-0812">Transmembrane</keyword>
<dbReference type="PANTHER" id="PTHR42948">
    <property type="entry name" value="TRANSPORTER"/>
    <property type="match status" value="1"/>
</dbReference>
<feature type="transmembrane region" description="Helical" evidence="6">
    <location>
        <begin position="220"/>
        <end position="248"/>
    </location>
</feature>
<feature type="transmembrane region" description="Helical" evidence="6">
    <location>
        <begin position="154"/>
        <end position="175"/>
    </location>
</feature>
<keyword evidence="4 6" id="KW-1133">Transmembrane helix</keyword>
<gene>
    <name evidence="7" type="ORF">NK118_00825</name>
</gene>
<dbReference type="InterPro" id="IPR037272">
    <property type="entry name" value="SNS_sf"/>
</dbReference>